<protein>
    <submittedName>
        <fullName evidence="2">Uncharacterized protein</fullName>
    </submittedName>
</protein>
<dbReference type="Gene3D" id="3.90.1590.10">
    <property type="entry name" value="glutathione-dependent formaldehyde- activating enzyme (gfa)"/>
    <property type="match status" value="1"/>
</dbReference>
<accession>A0A5N6ZC63</accession>
<keyword evidence="3" id="KW-1185">Reference proteome</keyword>
<dbReference type="InterPro" id="IPR011057">
    <property type="entry name" value="Mss4-like_sf"/>
</dbReference>
<sequence>MEFLFSIAAVFFLSSLLLELFSLHPLVDNAIAKGDETIPGTWLCSQCWKPSGTLFSVVGAISKEKLSVTVNGAQLEIVDKEAAVQWITPVKGHDFVQVELSNKTGWKQPQCAGFVSSILEQGVDPGQMDEVWSRFGLLMDALAIATSPAKGSGKSSANL</sequence>
<proteinExistence type="predicted"/>
<dbReference type="Proteomes" id="UP000327118">
    <property type="component" value="Unassembled WGS sequence"/>
</dbReference>
<dbReference type="AlphaFoldDB" id="A0A5N6ZC63"/>
<feature type="chain" id="PRO_5024892140" evidence="1">
    <location>
        <begin position="23"/>
        <end position="159"/>
    </location>
</feature>
<organism evidence="2 3">
    <name type="scientific">Aspergillus coremiiformis</name>
    <dbReference type="NCBI Taxonomy" id="138285"/>
    <lineage>
        <taxon>Eukaryota</taxon>
        <taxon>Fungi</taxon>
        <taxon>Dikarya</taxon>
        <taxon>Ascomycota</taxon>
        <taxon>Pezizomycotina</taxon>
        <taxon>Eurotiomycetes</taxon>
        <taxon>Eurotiomycetidae</taxon>
        <taxon>Eurotiales</taxon>
        <taxon>Aspergillaceae</taxon>
        <taxon>Aspergillus</taxon>
        <taxon>Aspergillus subgen. Circumdati</taxon>
    </lineage>
</organism>
<dbReference type="SUPFAM" id="SSF51316">
    <property type="entry name" value="Mss4-like"/>
    <property type="match status" value="1"/>
</dbReference>
<evidence type="ECO:0000313" key="2">
    <source>
        <dbReference type="EMBL" id="KAE8354743.1"/>
    </source>
</evidence>
<evidence type="ECO:0000256" key="1">
    <source>
        <dbReference type="SAM" id="SignalP"/>
    </source>
</evidence>
<dbReference type="EMBL" id="ML739066">
    <property type="protein sequence ID" value="KAE8354743.1"/>
    <property type="molecule type" value="Genomic_DNA"/>
</dbReference>
<reference evidence="3" key="1">
    <citation type="submission" date="2019-04" db="EMBL/GenBank/DDBJ databases">
        <title>Friends and foes A comparative genomics studyof 23 Aspergillus species from section Flavi.</title>
        <authorList>
            <consortium name="DOE Joint Genome Institute"/>
            <person name="Kjaerbolling I."/>
            <person name="Vesth T."/>
            <person name="Frisvad J.C."/>
            <person name="Nybo J.L."/>
            <person name="Theobald S."/>
            <person name="Kildgaard S."/>
            <person name="Isbrandt T."/>
            <person name="Kuo A."/>
            <person name="Sato A."/>
            <person name="Lyhne E.K."/>
            <person name="Kogle M.E."/>
            <person name="Wiebenga A."/>
            <person name="Kun R.S."/>
            <person name="Lubbers R.J."/>
            <person name="Makela M.R."/>
            <person name="Barry K."/>
            <person name="Chovatia M."/>
            <person name="Clum A."/>
            <person name="Daum C."/>
            <person name="Haridas S."/>
            <person name="He G."/>
            <person name="LaButti K."/>
            <person name="Lipzen A."/>
            <person name="Mondo S."/>
            <person name="Riley R."/>
            <person name="Salamov A."/>
            <person name="Simmons B.A."/>
            <person name="Magnuson J.K."/>
            <person name="Henrissat B."/>
            <person name="Mortensen U.H."/>
            <person name="Larsen T.O."/>
            <person name="Devries R.P."/>
            <person name="Grigoriev I.V."/>
            <person name="Machida M."/>
            <person name="Baker S.E."/>
            <person name="Andersen M.R."/>
        </authorList>
    </citation>
    <scope>NUCLEOTIDE SEQUENCE [LARGE SCALE GENOMIC DNA]</scope>
    <source>
        <strain evidence="3">CBS 553.77</strain>
    </source>
</reference>
<dbReference type="OrthoDB" id="3446116at2759"/>
<name>A0A5N6ZC63_9EURO</name>
<evidence type="ECO:0000313" key="3">
    <source>
        <dbReference type="Proteomes" id="UP000327118"/>
    </source>
</evidence>
<gene>
    <name evidence="2" type="ORF">BDV28DRAFT_155998</name>
</gene>
<feature type="signal peptide" evidence="1">
    <location>
        <begin position="1"/>
        <end position="22"/>
    </location>
</feature>
<keyword evidence="1" id="KW-0732">Signal</keyword>